<dbReference type="InterPro" id="IPR011460">
    <property type="entry name" value="Lcl_C"/>
</dbReference>
<name>A0A6J6GML5_9ZZZZ</name>
<evidence type="ECO:0000259" key="1">
    <source>
        <dbReference type="Pfam" id="PF07603"/>
    </source>
</evidence>
<dbReference type="AlphaFoldDB" id="A0A6J6GML5"/>
<dbReference type="EMBL" id="CAEZUL010000089">
    <property type="protein sequence ID" value="CAB4602456.1"/>
    <property type="molecule type" value="Genomic_DNA"/>
</dbReference>
<organism evidence="2">
    <name type="scientific">freshwater metagenome</name>
    <dbReference type="NCBI Taxonomy" id="449393"/>
    <lineage>
        <taxon>unclassified sequences</taxon>
        <taxon>metagenomes</taxon>
        <taxon>ecological metagenomes</taxon>
    </lineage>
</organism>
<proteinExistence type="predicted"/>
<sequence>MGNKGPAGGTIVYNAGSVQWWGQYLEALPLKTGAGLPWSLQPTTSLYPNDPTQRMHIDAKAIGMGRTNTTNIVAQSGAGNYAAAYVDNLIVNNHDDWFLPSVDELNAVYFARATKGVPKMPAEPYWSSSENSANYAWYQLFQDGTQFTDENGVGAIKGIKHLTRNRLHRGSGFPSLPFRLVAMRSFPAGTGIVPPLSSPALTGVTCGATGPCSIGDTGPAGGVVFYDAGVQQPWGRYLEAAPLQTEGVGLSWKRIGAVDAKRPIYRDIKKVRAQIQRVLATQIGMGKINTTKIVKIYGRGRYAARYADALVYNGFDDWFLPSKNELNEMYSVLVTASPEIGAFANSFHWSSSEYDFNNAWTVNFKDGQQFDREKWLLPDPINGVKALRVRAIRAFG</sequence>
<accession>A0A6J6GML5</accession>
<evidence type="ECO:0000313" key="2">
    <source>
        <dbReference type="EMBL" id="CAB4602456.1"/>
    </source>
</evidence>
<feature type="domain" description="Lcl C-terminal" evidence="1">
    <location>
        <begin position="81"/>
        <end position="150"/>
    </location>
</feature>
<gene>
    <name evidence="2" type="ORF">UFOPK1808_00863</name>
</gene>
<protein>
    <submittedName>
        <fullName evidence="2">Unannotated protein</fullName>
    </submittedName>
</protein>
<dbReference type="Pfam" id="PF07603">
    <property type="entry name" value="Lcl_C"/>
    <property type="match status" value="1"/>
</dbReference>
<reference evidence="2" key="1">
    <citation type="submission" date="2020-05" db="EMBL/GenBank/DDBJ databases">
        <authorList>
            <person name="Chiriac C."/>
            <person name="Salcher M."/>
            <person name="Ghai R."/>
            <person name="Kavagutti S V."/>
        </authorList>
    </citation>
    <scope>NUCLEOTIDE SEQUENCE</scope>
</reference>